<evidence type="ECO:0000259" key="1">
    <source>
        <dbReference type="Pfam" id="PF08281"/>
    </source>
</evidence>
<gene>
    <name evidence="2" type="ORF">GCM10023156_61820</name>
</gene>
<reference evidence="3" key="1">
    <citation type="journal article" date="2019" name="Int. J. Syst. Evol. Microbiol.">
        <title>The Global Catalogue of Microorganisms (GCM) 10K type strain sequencing project: providing services to taxonomists for standard genome sequencing and annotation.</title>
        <authorList>
            <consortium name="The Broad Institute Genomics Platform"/>
            <consortium name="The Broad Institute Genome Sequencing Center for Infectious Disease"/>
            <person name="Wu L."/>
            <person name="Ma J."/>
        </authorList>
    </citation>
    <scope>NUCLEOTIDE SEQUENCE [LARGE SCALE GENOMIC DNA]</scope>
    <source>
        <strain evidence="3">JCM 17759</strain>
    </source>
</reference>
<evidence type="ECO:0000313" key="3">
    <source>
        <dbReference type="Proteomes" id="UP001500840"/>
    </source>
</evidence>
<dbReference type="Gene3D" id="1.10.10.10">
    <property type="entry name" value="Winged helix-like DNA-binding domain superfamily/Winged helix DNA-binding domain"/>
    <property type="match status" value="1"/>
</dbReference>
<dbReference type="InterPro" id="IPR036388">
    <property type="entry name" value="WH-like_DNA-bd_sf"/>
</dbReference>
<dbReference type="SUPFAM" id="SSF88659">
    <property type="entry name" value="Sigma3 and sigma4 domains of RNA polymerase sigma factors"/>
    <property type="match status" value="1"/>
</dbReference>
<dbReference type="InterPro" id="IPR013249">
    <property type="entry name" value="RNA_pol_sigma70_r4_t2"/>
</dbReference>
<accession>A0ABP8NN09</accession>
<proteinExistence type="predicted"/>
<dbReference type="InterPro" id="IPR013324">
    <property type="entry name" value="RNA_pol_sigma_r3/r4-like"/>
</dbReference>
<comment type="caution">
    <text evidence="2">The sequence shown here is derived from an EMBL/GenBank/DDBJ whole genome shotgun (WGS) entry which is preliminary data.</text>
</comment>
<feature type="domain" description="RNA polymerase sigma factor 70 region 4 type 2" evidence="1">
    <location>
        <begin position="2"/>
        <end position="51"/>
    </location>
</feature>
<organism evidence="2 3">
    <name type="scientific">Novipirellula rosea</name>
    <dbReference type="NCBI Taxonomy" id="1031540"/>
    <lineage>
        <taxon>Bacteria</taxon>
        <taxon>Pseudomonadati</taxon>
        <taxon>Planctomycetota</taxon>
        <taxon>Planctomycetia</taxon>
        <taxon>Pirellulales</taxon>
        <taxon>Pirellulaceae</taxon>
        <taxon>Novipirellula</taxon>
    </lineage>
</organism>
<sequence>MRQALAALDHDLRAIVTLEEKNGLSYQAIATTLDIPKETVDSRLNRARRELRKALEPNV</sequence>
<protein>
    <recommendedName>
        <fullName evidence="1">RNA polymerase sigma factor 70 region 4 type 2 domain-containing protein</fullName>
    </recommendedName>
</protein>
<dbReference type="EMBL" id="BAABGA010000107">
    <property type="protein sequence ID" value="GAA4469570.1"/>
    <property type="molecule type" value="Genomic_DNA"/>
</dbReference>
<keyword evidence="3" id="KW-1185">Reference proteome</keyword>
<dbReference type="Proteomes" id="UP001500840">
    <property type="component" value="Unassembled WGS sequence"/>
</dbReference>
<name>A0ABP8NN09_9BACT</name>
<evidence type="ECO:0000313" key="2">
    <source>
        <dbReference type="EMBL" id="GAA4469570.1"/>
    </source>
</evidence>
<dbReference type="Pfam" id="PF08281">
    <property type="entry name" value="Sigma70_r4_2"/>
    <property type="match status" value="1"/>
</dbReference>